<comment type="caution">
    <text evidence="2">The sequence shown here is derived from an EMBL/GenBank/DDBJ whole genome shotgun (WGS) entry which is preliminary data.</text>
</comment>
<keyword evidence="1" id="KW-0472">Membrane</keyword>
<feature type="transmembrane region" description="Helical" evidence="1">
    <location>
        <begin position="45"/>
        <end position="64"/>
    </location>
</feature>
<dbReference type="Proteomes" id="UP000294558">
    <property type="component" value="Unassembled WGS sequence"/>
</dbReference>
<reference evidence="2 3" key="1">
    <citation type="submission" date="2019-03" db="EMBL/GenBank/DDBJ databases">
        <title>Sequencing the genomes of 1000 actinobacteria strains.</title>
        <authorList>
            <person name="Klenk H.-P."/>
        </authorList>
    </citation>
    <scope>NUCLEOTIDE SEQUENCE [LARGE SCALE GENOMIC DNA]</scope>
    <source>
        <strain evidence="2 3">DSM 18936</strain>
    </source>
</reference>
<keyword evidence="1" id="KW-1133">Transmembrane helix</keyword>
<feature type="transmembrane region" description="Helical" evidence="1">
    <location>
        <begin position="22"/>
        <end position="39"/>
    </location>
</feature>
<evidence type="ECO:0000256" key="1">
    <source>
        <dbReference type="SAM" id="Phobius"/>
    </source>
</evidence>
<dbReference type="AlphaFoldDB" id="A0A4R7HVJ0"/>
<name>A0A4R7HVJ0_9ACTN</name>
<keyword evidence="3" id="KW-1185">Reference proteome</keyword>
<organism evidence="2 3">
    <name type="scientific">Ilumatobacter fluminis</name>
    <dbReference type="NCBI Taxonomy" id="467091"/>
    <lineage>
        <taxon>Bacteria</taxon>
        <taxon>Bacillati</taxon>
        <taxon>Actinomycetota</taxon>
        <taxon>Acidimicrobiia</taxon>
        <taxon>Acidimicrobiales</taxon>
        <taxon>Ilumatobacteraceae</taxon>
        <taxon>Ilumatobacter</taxon>
    </lineage>
</organism>
<sequence>MANAAAGGEAGMSRGTAGYRRPMALLVILLLAALVFGVGAVIEGLLWLFLITAVLLAAAVWLGWRKLRSFSSSALGS</sequence>
<evidence type="ECO:0000313" key="3">
    <source>
        <dbReference type="Proteomes" id="UP000294558"/>
    </source>
</evidence>
<accession>A0A4R7HVJ0</accession>
<dbReference type="EMBL" id="SOAU01000001">
    <property type="protein sequence ID" value="TDT14972.1"/>
    <property type="molecule type" value="Genomic_DNA"/>
</dbReference>
<gene>
    <name evidence="2" type="ORF">BDK89_0531</name>
</gene>
<keyword evidence="1" id="KW-0812">Transmembrane</keyword>
<proteinExistence type="predicted"/>
<protein>
    <submittedName>
        <fullName evidence="2">Uncharacterized protein</fullName>
    </submittedName>
</protein>
<evidence type="ECO:0000313" key="2">
    <source>
        <dbReference type="EMBL" id="TDT14972.1"/>
    </source>
</evidence>